<comment type="subcellular location">
    <subcellularLocation>
        <location evidence="1">Cell outer membrane</location>
    </subcellularLocation>
</comment>
<organism evidence="7 8">
    <name type="scientific">Desulfonauticus submarinus</name>
    <dbReference type="NCBI Taxonomy" id="206665"/>
    <lineage>
        <taxon>Bacteria</taxon>
        <taxon>Pseudomonadati</taxon>
        <taxon>Thermodesulfobacteriota</taxon>
        <taxon>Desulfovibrionia</taxon>
        <taxon>Desulfovibrionales</taxon>
        <taxon>Desulfonauticaceae</taxon>
        <taxon>Desulfonauticus</taxon>
    </lineage>
</organism>
<dbReference type="SMART" id="SM00327">
    <property type="entry name" value="VWA"/>
    <property type="match status" value="1"/>
</dbReference>
<dbReference type="Gene3D" id="3.40.50.410">
    <property type="entry name" value="von Willebrand factor, type A domain"/>
    <property type="match status" value="1"/>
</dbReference>
<dbReference type="InterPro" id="IPR036737">
    <property type="entry name" value="OmpA-like_sf"/>
</dbReference>
<dbReference type="InterPro" id="IPR050330">
    <property type="entry name" value="Bact_OuterMem_StrucFunc"/>
</dbReference>
<dbReference type="OrthoDB" id="9805566at2"/>
<sequence length="376" mass="42497">MRKFLLYLFLNIILLIPVQTRANDVVYTPKADNFIFLVDHSGSMAMHLTEETLKIHKAKEVLTKINELLPPLKVQMGLYTITPFEEYLSIAPYDKTKFKDNIDDISERFSVFGRLTPLGNDLKKIEPILSKLKGKTKVIVITDGGQNKGLSPIDSLKEIYEKYPNVCFYFIGVGSNPKQTKLLTKLTELKECSFFIEAKDLSSQQEVTSYLEKVFYGEKTTEITKKATKSKPIPIQKPIVKPKPKVVKPKPSIKPKTVAPIVKVEQSILLRSINFDFNSAKIKKEALPILKEVAVILKQYPNKKIIIAGHTCSLGPAKYNLKLSKKRAQSVAKFLIAQGIKKTRIKTIGYGESKPKFSNATKKGRSLNRRVEITLK</sequence>
<dbReference type="CDD" id="cd07185">
    <property type="entry name" value="OmpA_C-like"/>
    <property type="match status" value="1"/>
</dbReference>
<dbReference type="InterPro" id="IPR036465">
    <property type="entry name" value="vWFA_dom_sf"/>
</dbReference>
<evidence type="ECO:0000256" key="1">
    <source>
        <dbReference type="ARBA" id="ARBA00004442"/>
    </source>
</evidence>
<dbReference type="InterPro" id="IPR006665">
    <property type="entry name" value="OmpA-like"/>
</dbReference>
<dbReference type="GO" id="GO:0009279">
    <property type="term" value="C:cell outer membrane"/>
    <property type="evidence" value="ECO:0007669"/>
    <property type="project" value="UniProtKB-SubCell"/>
</dbReference>
<reference evidence="7 8" key="1">
    <citation type="submission" date="2016-10" db="EMBL/GenBank/DDBJ databases">
        <authorList>
            <person name="de Groot N.N."/>
        </authorList>
    </citation>
    <scope>NUCLEOTIDE SEQUENCE [LARGE SCALE GENOMIC DNA]</scope>
    <source>
        <strain evidence="7 8">DSM 15269</strain>
    </source>
</reference>
<gene>
    <name evidence="7" type="ORF">SAMN04488516_1153</name>
</gene>
<dbReference type="RefSeq" id="WP_092066329.1">
    <property type="nucleotide sequence ID" value="NZ_FNIN01000015.1"/>
</dbReference>
<evidence type="ECO:0000313" key="8">
    <source>
        <dbReference type="Proteomes" id="UP000199602"/>
    </source>
</evidence>
<dbReference type="SUPFAM" id="SSF103088">
    <property type="entry name" value="OmpA-like"/>
    <property type="match status" value="1"/>
</dbReference>
<dbReference type="EMBL" id="FNIN01000015">
    <property type="protein sequence ID" value="SDN99095.1"/>
    <property type="molecule type" value="Genomic_DNA"/>
</dbReference>
<feature type="domain" description="OmpA-like" evidence="6">
    <location>
        <begin position="262"/>
        <end position="376"/>
    </location>
</feature>
<dbReference type="Gene3D" id="3.30.1330.60">
    <property type="entry name" value="OmpA-like domain"/>
    <property type="match status" value="1"/>
</dbReference>
<accession>A0A1H0FWT7</accession>
<dbReference type="InterPro" id="IPR006664">
    <property type="entry name" value="OMP_bac"/>
</dbReference>
<dbReference type="AlphaFoldDB" id="A0A1H0FWT7"/>
<dbReference type="Proteomes" id="UP000199602">
    <property type="component" value="Unassembled WGS sequence"/>
</dbReference>
<evidence type="ECO:0000256" key="4">
    <source>
        <dbReference type="PROSITE-ProRule" id="PRU00473"/>
    </source>
</evidence>
<dbReference type="STRING" id="206665.SAMN04488516_1153"/>
<dbReference type="CDD" id="cd00198">
    <property type="entry name" value="vWFA"/>
    <property type="match status" value="1"/>
</dbReference>
<keyword evidence="2 4" id="KW-0472">Membrane</keyword>
<keyword evidence="3" id="KW-0998">Cell outer membrane</keyword>
<evidence type="ECO:0000259" key="5">
    <source>
        <dbReference type="PROSITE" id="PS50234"/>
    </source>
</evidence>
<dbReference type="PRINTS" id="PR01021">
    <property type="entry name" value="OMPADOMAIN"/>
</dbReference>
<proteinExistence type="predicted"/>
<keyword evidence="8" id="KW-1185">Reference proteome</keyword>
<dbReference type="PANTHER" id="PTHR30329">
    <property type="entry name" value="STATOR ELEMENT OF FLAGELLAR MOTOR COMPLEX"/>
    <property type="match status" value="1"/>
</dbReference>
<name>A0A1H0FWT7_9BACT</name>
<dbReference type="PROSITE" id="PS50234">
    <property type="entry name" value="VWFA"/>
    <property type="match status" value="1"/>
</dbReference>
<dbReference type="Pfam" id="PF00092">
    <property type="entry name" value="VWA"/>
    <property type="match status" value="1"/>
</dbReference>
<dbReference type="SUPFAM" id="SSF53300">
    <property type="entry name" value="vWA-like"/>
    <property type="match status" value="1"/>
</dbReference>
<dbReference type="PANTHER" id="PTHR30329:SF21">
    <property type="entry name" value="LIPOPROTEIN YIAD-RELATED"/>
    <property type="match status" value="1"/>
</dbReference>
<protein>
    <submittedName>
        <fullName evidence="7">OmpA-OmpF porin, OOP family</fullName>
    </submittedName>
</protein>
<dbReference type="PROSITE" id="PS51123">
    <property type="entry name" value="OMPA_2"/>
    <property type="match status" value="1"/>
</dbReference>
<dbReference type="InterPro" id="IPR002035">
    <property type="entry name" value="VWF_A"/>
</dbReference>
<evidence type="ECO:0000256" key="2">
    <source>
        <dbReference type="ARBA" id="ARBA00023136"/>
    </source>
</evidence>
<evidence type="ECO:0000256" key="3">
    <source>
        <dbReference type="ARBA" id="ARBA00023237"/>
    </source>
</evidence>
<evidence type="ECO:0000313" key="7">
    <source>
        <dbReference type="EMBL" id="SDN99095.1"/>
    </source>
</evidence>
<dbReference type="Pfam" id="PF00691">
    <property type="entry name" value="OmpA"/>
    <property type="match status" value="1"/>
</dbReference>
<feature type="domain" description="VWFA" evidence="5">
    <location>
        <begin position="33"/>
        <end position="214"/>
    </location>
</feature>
<evidence type="ECO:0000259" key="6">
    <source>
        <dbReference type="PROSITE" id="PS51123"/>
    </source>
</evidence>